<dbReference type="STRING" id="700015.Corgl_1640"/>
<dbReference type="CDD" id="cd02211">
    <property type="entry name" value="cupin_UGlyAH_N"/>
    <property type="match status" value="1"/>
</dbReference>
<organism evidence="1 2">
    <name type="scientific">Coriobacterium glomerans (strain ATCC 49209 / DSM 20642 / JCM 10262 / PW2)</name>
    <dbReference type="NCBI Taxonomy" id="700015"/>
    <lineage>
        <taxon>Bacteria</taxon>
        <taxon>Bacillati</taxon>
        <taxon>Actinomycetota</taxon>
        <taxon>Coriobacteriia</taxon>
        <taxon>Coriobacteriales</taxon>
        <taxon>Coriobacteriaceae</taxon>
        <taxon>Coriobacterium</taxon>
    </lineage>
</organism>
<dbReference type="InterPro" id="IPR044704">
    <property type="entry name" value="UGlyAH_cupin_N"/>
</dbReference>
<dbReference type="NCBIfam" id="TIGR03214">
    <property type="entry name" value="ura-cupin"/>
    <property type="match status" value="1"/>
</dbReference>
<dbReference type="RefSeq" id="WP_013709481.1">
    <property type="nucleotide sequence ID" value="NC_015389.1"/>
</dbReference>
<proteinExistence type="predicted"/>
<dbReference type="OrthoDB" id="9814939at2"/>
<dbReference type="eggNOG" id="COG3257">
    <property type="taxonomic scope" value="Bacteria"/>
</dbReference>
<sequence>MGYINNVTGYRGDILENRSIIRKNNFALIEPDGLVKNVIPGFEDCDITILGSPKLGATFVDYVITINEHGKNQQGWGAAGIESILYLFDGELEVENEDETATITAGGYIYTRPGGVLRFMNSSGNVAHGFMYKRRYQAIQGAEPHSVVGNVNDIDWTAYEGMEDVLVKDLLPSATDMGFDMNIHILSFKPGAYHGYVETHYQEHGAFIYSGEGMYNLDNEWMPVKKGDYIFMASYCLQAGYGVGRSDDFAYIYSKDCNRDVEL</sequence>
<dbReference type="InterPro" id="IPR017627">
    <property type="entry name" value="UGHY"/>
</dbReference>
<evidence type="ECO:0000313" key="1">
    <source>
        <dbReference type="EMBL" id="AEB07739.1"/>
    </source>
</evidence>
<dbReference type="HOGENOM" id="CLU_056083_3_0_11"/>
<dbReference type="SUPFAM" id="SSF51182">
    <property type="entry name" value="RmlC-like cupins"/>
    <property type="match status" value="1"/>
</dbReference>
<keyword evidence="2" id="KW-1185">Reference proteome</keyword>
<dbReference type="KEGG" id="cgo:Corgl_1640"/>
<dbReference type="EMBL" id="CP002628">
    <property type="protein sequence ID" value="AEB07739.1"/>
    <property type="molecule type" value="Genomic_DNA"/>
</dbReference>
<gene>
    <name evidence="1" type="ordered locus">Corgl_1640</name>
</gene>
<protein>
    <submittedName>
        <fullName evidence="1">Allantoin catabolism protein</fullName>
    </submittedName>
</protein>
<dbReference type="PANTHER" id="PTHR34571:SF1">
    <property type="entry name" value="(S)-UREIDOGLYCINE AMINOHYDROLASE"/>
    <property type="match status" value="1"/>
</dbReference>
<dbReference type="Gene3D" id="2.60.120.10">
    <property type="entry name" value="Jelly Rolls"/>
    <property type="match status" value="2"/>
</dbReference>
<dbReference type="AlphaFoldDB" id="F2N963"/>
<name>F2N963_CORGP</name>
<dbReference type="Proteomes" id="UP000006851">
    <property type="component" value="Chromosome"/>
</dbReference>
<dbReference type="PANTHER" id="PTHR34571">
    <property type="entry name" value="(S)-UREIDOGLYCINE AMINOHYDROLASE"/>
    <property type="match status" value="1"/>
</dbReference>
<dbReference type="GO" id="GO:0071522">
    <property type="term" value="F:ureidoglycine aminohydrolase activity"/>
    <property type="evidence" value="ECO:0007669"/>
    <property type="project" value="InterPro"/>
</dbReference>
<dbReference type="InterPro" id="IPR014710">
    <property type="entry name" value="RmlC-like_jellyroll"/>
</dbReference>
<dbReference type="CDD" id="cd02212">
    <property type="entry name" value="cupin_UGlyAH_C"/>
    <property type="match status" value="1"/>
</dbReference>
<evidence type="ECO:0000313" key="2">
    <source>
        <dbReference type="Proteomes" id="UP000006851"/>
    </source>
</evidence>
<dbReference type="InterPro" id="IPR011051">
    <property type="entry name" value="RmlC_Cupin_sf"/>
</dbReference>
<accession>F2N963</accession>
<dbReference type="InterPro" id="IPR044697">
    <property type="entry name" value="UGlyAH_cupin_C"/>
</dbReference>
<reference evidence="2" key="1">
    <citation type="journal article" date="2013" name="Stand. Genomic Sci.">
        <title>Complete genome sequence of Coriobacterium glomerans type strain (PW2(T)) from the midgut of Pyrrhocoris apterus L. (red soldier bug).</title>
        <authorList>
            <person name="Stackebrandt E."/>
            <person name="Zeytun A."/>
            <person name="Lapidus A."/>
            <person name="Nolan M."/>
            <person name="Lucas S."/>
            <person name="Hammon N."/>
            <person name="Deshpande S."/>
            <person name="Cheng J.F."/>
            <person name="Tapia R."/>
            <person name="Goodwin L.A."/>
            <person name="Pitluck S."/>
            <person name="Liolios K."/>
            <person name="Pagani I."/>
            <person name="Ivanova N."/>
            <person name="Mavromatis K."/>
            <person name="Mikhailova N."/>
            <person name="Huntemann M."/>
            <person name="Pati A."/>
            <person name="Chen A."/>
            <person name="Palaniappan K."/>
            <person name="Chang Y.J."/>
            <person name="Land M."/>
            <person name="Hauser L."/>
            <person name="Rohde M."/>
            <person name="Pukall R."/>
            <person name="Goker M."/>
            <person name="Detter J.C."/>
            <person name="Woyke T."/>
            <person name="Bristow J."/>
            <person name="Eisen J.A."/>
            <person name="Markowitz V."/>
            <person name="Hugenholtz P."/>
            <person name="Kyrpides N.C."/>
            <person name="Klenk H.P."/>
        </authorList>
    </citation>
    <scope>NUCLEOTIDE SEQUENCE</scope>
    <source>
        <strain evidence="2">ATCC 49209 / DSM 20642 / JCM 10262 / PW2</strain>
    </source>
</reference>